<reference evidence="1 2" key="1">
    <citation type="journal article" date="2021" name="BMC Genomics">
        <title>Datura genome reveals duplications of psychoactive alkaloid biosynthetic genes and high mutation rate following tissue culture.</title>
        <authorList>
            <person name="Rajewski A."/>
            <person name="Carter-House D."/>
            <person name="Stajich J."/>
            <person name="Litt A."/>
        </authorList>
    </citation>
    <scope>NUCLEOTIDE SEQUENCE [LARGE SCALE GENOMIC DNA]</scope>
    <source>
        <strain evidence="1">AR-01</strain>
    </source>
</reference>
<proteinExistence type="predicted"/>
<accession>A0ABS8S9M5</accession>
<organism evidence="1 2">
    <name type="scientific">Datura stramonium</name>
    <name type="common">Jimsonweed</name>
    <name type="synonym">Common thornapple</name>
    <dbReference type="NCBI Taxonomy" id="4076"/>
    <lineage>
        <taxon>Eukaryota</taxon>
        <taxon>Viridiplantae</taxon>
        <taxon>Streptophyta</taxon>
        <taxon>Embryophyta</taxon>
        <taxon>Tracheophyta</taxon>
        <taxon>Spermatophyta</taxon>
        <taxon>Magnoliopsida</taxon>
        <taxon>eudicotyledons</taxon>
        <taxon>Gunneridae</taxon>
        <taxon>Pentapetalae</taxon>
        <taxon>asterids</taxon>
        <taxon>lamiids</taxon>
        <taxon>Solanales</taxon>
        <taxon>Solanaceae</taxon>
        <taxon>Solanoideae</taxon>
        <taxon>Datureae</taxon>
        <taxon>Datura</taxon>
    </lineage>
</organism>
<evidence type="ECO:0000313" key="1">
    <source>
        <dbReference type="EMBL" id="MCD7455530.1"/>
    </source>
</evidence>
<protein>
    <submittedName>
        <fullName evidence="1">Uncharacterized protein</fullName>
    </submittedName>
</protein>
<evidence type="ECO:0000313" key="2">
    <source>
        <dbReference type="Proteomes" id="UP000823775"/>
    </source>
</evidence>
<comment type="caution">
    <text evidence="1">The sequence shown here is derived from an EMBL/GenBank/DDBJ whole genome shotgun (WGS) entry which is preliminary data.</text>
</comment>
<sequence length="154" mass="17145">MRGLWLPMWVATEGSSLEQHTRAIFVVQGKPPNMKCVDYLFNSVTALASSNRSNPDSFAGVPDGHVECEVVVKCVVCVGQIELCQRASVTNLTLLGRRTSQRTNAMTPMMMRRVKIIWQMQVQRQLKRQLHGMQQQLPPPCYGGFKDGGGIEGP</sequence>
<gene>
    <name evidence="1" type="ORF">HAX54_028556</name>
</gene>
<name>A0ABS8S9M5_DATST</name>
<dbReference type="Proteomes" id="UP000823775">
    <property type="component" value="Unassembled WGS sequence"/>
</dbReference>
<keyword evidence="2" id="KW-1185">Reference proteome</keyword>
<dbReference type="EMBL" id="JACEIK010000351">
    <property type="protein sequence ID" value="MCD7455530.1"/>
    <property type="molecule type" value="Genomic_DNA"/>
</dbReference>